<keyword evidence="3" id="KW-1185">Reference proteome</keyword>
<feature type="compositionally biased region" description="Polar residues" evidence="1">
    <location>
        <begin position="66"/>
        <end position="76"/>
    </location>
</feature>
<organism evidence="2 3">
    <name type="scientific">Phyllosticta citribraziliensis</name>
    <dbReference type="NCBI Taxonomy" id="989973"/>
    <lineage>
        <taxon>Eukaryota</taxon>
        <taxon>Fungi</taxon>
        <taxon>Dikarya</taxon>
        <taxon>Ascomycota</taxon>
        <taxon>Pezizomycotina</taxon>
        <taxon>Dothideomycetes</taxon>
        <taxon>Dothideomycetes incertae sedis</taxon>
        <taxon>Botryosphaeriales</taxon>
        <taxon>Phyllostictaceae</taxon>
        <taxon>Phyllosticta</taxon>
    </lineage>
</organism>
<evidence type="ECO:0000256" key="1">
    <source>
        <dbReference type="SAM" id="MobiDB-lite"/>
    </source>
</evidence>
<dbReference type="Proteomes" id="UP001360953">
    <property type="component" value="Unassembled WGS sequence"/>
</dbReference>
<feature type="region of interest" description="Disordered" evidence="1">
    <location>
        <begin position="250"/>
        <end position="278"/>
    </location>
</feature>
<dbReference type="GeneID" id="92029047"/>
<dbReference type="RefSeq" id="XP_066653558.1">
    <property type="nucleotide sequence ID" value="XM_066796141.1"/>
</dbReference>
<comment type="caution">
    <text evidence="2">The sequence shown here is derived from an EMBL/GenBank/DDBJ whole genome shotgun (WGS) entry which is preliminary data.</text>
</comment>
<name>A0ABR1LI08_9PEZI</name>
<protein>
    <submittedName>
        <fullName evidence="2">Uncharacterized protein</fullName>
    </submittedName>
</protein>
<sequence>MAGRDAAGGATRSVASRCAALLAADQTDVVRWSCMTGQRGKFEFWPRAAPCGLTRRASGPGGDPLTTDNRINNNPSRDNERLGSNGGGSPGPVAQRSVGSVYRRALSRRRRAAYGRPAPRVPETALGPKRYLQFRVAGLRRLLHIDIPPTAHHRRPILPRPELECFMVVRTKRSPVAQCGSAAKRPPFLHLLLAPCSWLASCSAQLALPLAMTMTKPAPATSMAVMCGRNNIEEAIHGINGAVAAARTTAAPTVDKAESESESGPGPRPGPGPLPGPAVLAARHTLRYPSCIRRLVALSLIVHCHSRRQNKASSRCCCCCWPANLLQHASAFLPLSNSSTFLRISFPHSTPASLRPSLSTVHPDSAGH</sequence>
<feature type="region of interest" description="Disordered" evidence="1">
    <location>
        <begin position="53"/>
        <end position="100"/>
    </location>
</feature>
<feature type="compositionally biased region" description="Pro residues" evidence="1">
    <location>
        <begin position="266"/>
        <end position="276"/>
    </location>
</feature>
<gene>
    <name evidence="2" type="ORF">J3D65DRAFT_425762</name>
</gene>
<evidence type="ECO:0000313" key="2">
    <source>
        <dbReference type="EMBL" id="KAK7534833.1"/>
    </source>
</evidence>
<dbReference type="EMBL" id="JBBPEH010000008">
    <property type="protein sequence ID" value="KAK7534833.1"/>
    <property type="molecule type" value="Genomic_DNA"/>
</dbReference>
<accession>A0ABR1LI08</accession>
<evidence type="ECO:0000313" key="3">
    <source>
        <dbReference type="Proteomes" id="UP001360953"/>
    </source>
</evidence>
<proteinExistence type="predicted"/>
<reference evidence="2 3" key="1">
    <citation type="submission" date="2024-04" db="EMBL/GenBank/DDBJ databases">
        <title>Phyllosticta paracitricarpa is synonymous to the EU quarantine fungus P. citricarpa based on phylogenomic analyses.</title>
        <authorList>
            <consortium name="Lawrence Berkeley National Laboratory"/>
            <person name="Van ingen-buijs V.A."/>
            <person name="Van westerhoven A.C."/>
            <person name="Haridas S."/>
            <person name="Skiadas P."/>
            <person name="Martin F."/>
            <person name="Groenewald J.Z."/>
            <person name="Crous P.W."/>
            <person name="Seidl M.F."/>
        </authorList>
    </citation>
    <scope>NUCLEOTIDE SEQUENCE [LARGE SCALE GENOMIC DNA]</scope>
    <source>
        <strain evidence="2 3">CPC 17464</strain>
    </source>
</reference>